<dbReference type="GO" id="GO:0006598">
    <property type="term" value="P:polyamine catabolic process"/>
    <property type="evidence" value="ECO:0007669"/>
    <property type="project" value="TreeGrafter"/>
</dbReference>
<dbReference type="GO" id="GO:0033969">
    <property type="term" value="F:gamma-glutamyl-gamma-aminobutyrate hydrolase activity"/>
    <property type="evidence" value="ECO:0007669"/>
    <property type="project" value="TreeGrafter"/>
</dbReference>
<dbReference type="AlphaFoldDB" id="A0A916NL09"/>
<dbReference type="InterPro" id="IPR011697">
    <property type="entry name" value="Peptidase_C26"/>
</dbReference>
<proteinExistence type="predicted"/>
<gene>
    <name evidence="1" type="ORF">LEUCIP111803_00344</name>
</gene>
<dbReference type="PANTHER" id="PTHR43235:SF1">
    <property type="entry name" value="GLUTAMINE AMIDOTRANSFERASE PB2B2.05-RELATED"/>
    <property type="match status" value="1"/>
</dbReference>
<evidence type="ECO:0000313" key="1">
    <source>
        <dbReference type="EMBL" id="CAG7599963.1"/>
    </source>
</evidence>
<sequence length="243" mass="26023">MSTEMQSGRRMPRIAVTGMWSNQIHGLRFDGSAVAAAVLRSVVRAGGDPLTLFAEHPAPAAERLHGFDALLVPGGYDVDPRRYGEEPLETTVPADFSAQDDFEAGMIAAAVEQGIPVLAICRGFQLLNVERGGTLVQDLEADSPHRNSVHEVVLAEDSRLATVLGAEQLSVSSYHHQAVGRVGAGLRAVGTAPDGIVEALEFEDPAIELLAVQWHPEDSAADDPRQHALFAWLVERASQHAAQ</sequence>
<dbReference type="GO" id="GO:0005829">
    <property type="term" value="C:cytosol"/>
    <property type="evidence" value="ECO:0007669"/>
    <property type="project" value="TreeGrafter"/>
</dbReference>
<dbReference type="Proteomes" id="UP000693892">
    <property type="component" value="Unassembled WGS sequence"/>
</dbReference>
<dbReference type="InterPro" id="IPR044668">
    <property type="entry name" value="PuuD-like"/>
</dbReference>
<dbReference type="CDD" id="cd01745">
    <property type="entry name" value="GATase1_2"/>
    <property type="match status" value="1"/>
</dbReference>
<name>A0A916NL09_9MICO</name>
<dbReference type="RefSeq" id="WP_236021732.1">
    <property type="nucleotide sequence ID" value="NZ_CAJVAP010000003.1"/>
</dbReference>
<keyword evidence="2" id="KW-1185">Reference proteome</keyword>
<dbReference type="PROSITE" id="PS51273">
    <property type="entry name" value="GATASE_TYPE_1"/>
    <property type="match status" value="1"/>
</dbReference>
<reference evidence="1" key="1">
    <citation type="submission" date="2021-06" db="EMBL/GenBank/DDBJ databases">
        <authorList>
            <person name="Criscuolo A."/>
        </authorList>
    </citation>
    <scope>NUCLEOTIDE SEQUENCE</scope>
    <source>
        <strain evidence="1">CIP111803</strain>
    </source>
</reference>
<comment type="caution">
    <text evidence="1">The sequence shown here is derived from an EMBL/GenBank/DDBJ whole genome shotgun (WGS) entry which is preliminary data.</text>
</comment>
<evidence type="ECO:0000313" key="2">
    <source>
        <dbReference type="Proteomes" id="UP000693892"/>
    </source>
</evidence>
<protein>
    <recommendedName>
        <fullName evidence="3">Glutamine amidotransferase</fullName>
    </recommendedName>
</protein>
<evidence type="ECO:0008006" key="3">
    <source>
        <dbReference type="Google" id="ProtNLM"/>
    </source>
</evidence>
<dbReference type="EMBL" id="CAJVAP010000003">
    <property type="protein sequence ID" value="CAG7599963.1"/>
    <property type="molecule type" value="Genomic_DNA"/>
</dbReference>
<organism evidence="1 2">
    <name type="scientific">Leucobacter soli</name>
    <dbReference type="NCBI Taxonomy" id="2812850"/>
    <lineage>
        <taxon>Bacteria</taxon>
        <taxon>Bacillati</taxon>
        <taxon>Actinomycetota</taxon>
        <taxon>Actinomycetes</taxon>
        <taxon>Micrococcales</taxon>
        <taxon>Microbacteriaceae</taxon>
        <taxon>Leucobacter</taxon>
    </lineage>
</organism>
<accession>A0A916NL09</accession>
<dbReference type="PANTHER" id="PTHR43235">
    <property type="entry name" value="GLUTAMINE AMIDOTRANSFERASE PB2B2.05-RELATED"/>
    <property type="match status" value="1"/>
</dbReference>
<dbReference type="Pfam" id="PF07722">
    <property type="entry name" value="Peptidase_C26"/>
    <property type="match status" value="1"/>
</dbReference>